<reference evidence="2" key="1">
    <citation type="submission" date="2025-08" db="UniProtKB">
        <authorList>
            <consortium name="RefSeq"/>
        </authorList>
    </citation>
    <scope>IDENTIFICATION</scope>
</reference>
<name>A0A1U8AKD4_NELNU</name>
<evidence type="ECO:0000313" key="2">
    <source>
        <dbReference type="RefSeq" id="XP_010268175.1"/>
    </source>
</evidence>
<protein>
    <submittedName>
        <fullName evidence="2">Protein FAR1-RELATED SEQUENCE 5-like isoform X1</fullName>
    </submittedName>
</protein>
<dbReference type="eggNOG" id="ENOG502QR2F">
    <property type="taxonomic scope" value="Eukaryota"/>
</dbReference>
<dbReference type="Pfam" id="PF03101">
    <property type="entry name" value="FAR1"/>
    <property type="match status" value="1"/>
</dbReference>
<gene>
    <name evidence="2" type="primary">LOC104605209</name>
</gene>
<evidence type="ECO:0000313" key="1">
    <source>
        <dbReference type="Proteomes" id="UP000189703"/>
    </source>
</evidence>
<proteinExistence type="predicted"/>
<dbReference type="GeneID" id="104605209"/>
<dbReference type="KEGG" id="nnu:104605209"/>
<dbReference type="OrthoDB" id="1856215at2759"/>
<accession>A0A1U8AKD4</accession>
<dbReference type="OMA" id="KWEITKF"/>
<dbReference type="FunCoup" id="A0A1U8AKD4">
    <property type="interactions" value="1287"/>
</dbReference>
<keyword evidence="1" id="KW-1185">Reference proteome</keyword>
<sequence length="248" mass="28307">MLWTVTVDFGLHVGADGETLENSIDMEVRAGHKCETLYSSSEGGPPRDQDKMTENSSGRELVIIQGEPNLEPEVGMEFESEAAAHAFYSAYAMRVGFITRWSKLCRSRRDKSVIGRAFVCNKEGFRLPDKRCRKGTKPRAPTRVGCKAMIAVRKLSSGKWVISKVEKEHSHPLMTPGKGRKGSIYDQYPNEHERIRDLSQQLLLERRRSAAYKRHLELIFKHIEEHTQNLSKKIQHIVDSVKEIESEK</sequence>
<dbReference type="InterPro" id="IPR004330">
    <property type="entry name" value="FAR1_DNA_bnd_dom"/>
</dbReference>
<dbReference type="Proteomes" id="UP000189703">
    <property type="component" value="Unplaced"/>
</dbReference>
<dbReference type="PANTHER" id="PTHR46328">
    <property type="entry name" value="FAR-RED IMPAIRED RESPONSIVE (FAR1) FAMILY PROTEIN-RELATED"/>
    <property type="match status" value="1"/>
</dbReference>
<dbReference type="STRING" id="4432.A0A1U8AKD4"/>
<dbReference type="AlphaFoldDB" id="A0A1U8AKD4"/>
<dbReference type="PANTHER" id="PTHR46328:SF42">
    <property type="entry name" value="PROTEIN FAR1-RELATED SEQUENCE 5-LIKE ISOFORM X1"/>
    <property type="match status" value="1"/>
</dbReference>
<organism evidence="1 2">
    <name type="scientific">Nelumbo nucifera</name>
    <name type="common">Sacred lotus</name>
    <dbReference type="NCBI Taxonomy" id="4432"/>
    <lineage>
        <taxon>Eukaryota</taxon>
        <taxon>Viridiplantae</taxon>
        <taxon>Streptophyta</taxon>
        <taxon>Embryophyta</taxon>
        <taxon>Tracheophyta</taxon>
        <taxon>Spermatophyta</taxon>
        <taxon>Magnoliopsida</taxon>
        <taxon>Proteales</taxon>
        <taxon>Nelumbonaceae</taxon>
        <taxon>Nelumbo</taxon>
    </lineage>
</organism>
<dbReference type="RefSeq" id="XP_010268175.1">
    <property type="nucleotide sequence ID" value="XM_010269873.2"/>
</dbReference>